<accession>A0A0R2BKD6</accession>
<dbReference type="AlphaFoldDB" id="A0A0R2BKD6"/>
<dbReference type="STRING" id="1423738.FC84_GL001507"/>
<comment type="caution">
    <text evidence="1">The sequence shown here is derived from an EMBL/GenBank/DDBJ whole genome shotgun (WGS) entry which is preliminary data.</text>
</comment>
<proteinExistence type="predicted"/>
<dbReference type="RefSeq" id="WP_057755344.1">
    <property type="nucleotide sequence ID" value="NZ_AYYK01000004.1"/>
</dbReference>
<sequence>MTAQVKNFNIGNYYIQFNNFLERFLIFDNVFHEFVETSERIEAGDGLVAENLPALKRDWLRNFGAFKNFIDHEVPQLADEQYQDFQKKINAALTKYGVAQYYLLSAIDSENDCINHTQARVAEQYILKCKKEINQHLQHISTVSFG</sequence>
<organism evidence="1 2">
    <name type="scientific">Lapidilactobacillus dextrinicus DSM 20335</name>
    <dbReference type="NCBI Taxonomy" id="1423738"/>
    <lineage>
        <taxon>Bacteria</taxon>
        <taxon>Bacillati</taxon>
        <taxon>Bacillota</taxon>
        <taxon>Bacilli</taxon>
        <taxon>Lactobacillales</taxon>
        <taxon>Lactobacillaceae</taxon>
        <taxon>Lapidilactobacillus</taxon>
    </lineage>
</organism>
<keyword evidence="2" id="KW-1185">Reference proteome</keyword>
<reference evidence="1 2" key="1">
    <citation type="journal article" date="2015" name="Genome Announc.">
        <title>Expanding the biotechnology potential of lactobacilli through comparative genomics of 213 strains and associated genera.</title>
        <authorList>
            <person name="Sun Z."/>
            <person name="Harris H.M."/>
            <person name="McCann A."/>
            <person name="Guo C."/>
            <person name="Argimon S."/>
            <person name="Zhang W."/>
            <person name="Yang X."/>
            <person name="Jeffery I.B."/>
            <person name="Cooney J.C."/>
            <person name="Kagawa T.F."/>
            <person name="Liu W."/>
            <person name="Song Y."/>
            <person name="Salvetti E."/>
            <person name="Wrobel A."/>
            <person name="Rasinkangas P."/>
            <person name="Parkhill J."/>
            <person name="Rea M.C."/>
            <person name="O'Sullivan O."/>
            <person name="Ritari J."/>
            <person name="Douillard F.P."/>
            <person name="Paul Ross R."/>
            <person name="Yang R."/>
            <person name="Briner A.E."/>
            <person name="Felis G.E."/>
            <person name="de Vos W.M."/>
            <person name="Barrangou R."/>
            <person name="Klaenhammer T.R."/>
            <person name="Caufield P.W."/>
            <person name="Cui Y."/>
            <person name="Zhang H."/>
            <person name="O'Toole P.W."/>
        </authorList>
    </citation>
    <scope>NUCLEOTIDE SEQUENCE [LARGE SCALE GENOMIC DNA]</scope>
    <source>
        <strain evidence="1 2">DSM 20335</strain>
    </source>
</reference>
<gene>
    <name evidence="1" type="ORF">FC84_GL001507</name>
</gene>
<evidence type="ECO:0000313" key="2">
    <source>
        <dbReference type="Proteomes" id="UP000051813"/>
    </source>
</evidence>
<dbReference type="EMBL" id="AYYK01000004">
    <property type="protein sequence ID" value="KRM79333.1"/>
    <property type="molecule type" value="Genomic_DNA"/>
</dbReference>
<protein>
    <submittedName>
        <fullName evidence="1">Uncharacterized protein</fullName>
    </submittedName>
</protein>
<dbReference type="Proteomes" id="UP000051813">
    <property type="component" value="Unassembled WGS sequence"/>
</dbReference>
<evidence type="ECO:0000313" key="1">
    <source>
        <dbReference type="EMBL" id="KRM79333.1"/>
    </source>
</evidence>
<dbReference type="OrthoDB" id="2315746at2"/>
<name>A0A0R2BKD6_9LACO</name>
<dbReference type="PATRIC" id="fig|1423738.3.peg.1524"/>